<dbReference type="Pfam" id="PF24886">
    <property type="entry name" value="DUF7740"/>
    <property type="match status" value="1"/>
</dbReference>
<keyword evidence="1" id="KW-0472">Membrane</keyword>
<reference evidence="3" key="1">
    <citation type="submission" date="2023-07" db="EMBL/GenBank/DDBJ databases">
        <title>Sorghum-associated microbial communities from plants grown in Nebraska, USA.</title>
        <authorList>
            <person name="Schachtman D."/>
        </authorList>
    </citation>
    <scope>NUCLEOTIDE SEQUENCE</scope>
    <source>
        <strain evidence="3">3432</strain>
    </source>
</reference>
<dbReference type="InterPro" id="IPR056642">
    <property type="entry name" value="DUF7740"/>
</dbReference>
<gene>
    <name evidence="3" type="ORF">J2W43_002405</name>
</gene>
<protein>
    <recommendedName>
        <fullName evidence="2">DUF7740 domain-containing protein</fullName>
    </recommendedName>
</protein>
<dbReference type="AlphaFoldDB" id="A0AAW8M9M7"/>
<evidence type="ECO:0000313" key="3">
    <source>
        <dbReference type="EMBL" id="MDR6958423.1"/>
    </source>
</evidence>
<evidence type="ECO:0000259" key="2">
    <source>
        <dbReference type="Pfam" id="PF24886"/>
    </source>
</evidence>
<keyword evidence="1" id="KW-1133">Transmembrane helix</keyword>
<organism evidence="3 4">
    <name type="scientific">Pseudomonas brassicacearum</name>
    <dbReference type="NCBI Taxonomy" id="930166"/>
    <lineage>
        <taxon>Bacteria</taxon>
        <taxon>Pseudomonadati</taxon>
        <taxon>Pseudomonadota</taxon>
        <taxon>Gammaproteobacteria</taxon>
        <taxon>Pseudomonadales</taxon>
        <taxon>Pseudomonadaceae</taxon>
        <taxon>Pseudomonas</taxon>
    </lineage>
</organism>
<keyword evidence="1" id="KW-0812">Transmembrane</keyword>
<proteinExistence type="predicted"/>
<dbReference type="Proteomes" id="UP001252613">
    <property type="component" value="Unassembled WGS sequence"/>
</dbReference>
<evidence type="ECO:0000256" key="1">
    <source>
        <dbReference type="SAM" id="Phobius"/>
    </source>
</evidence>
<dbReference type="EMBL" id="JAVDVC010000004">
    <property type="protein sequence ID" value="MDR6958423.1"/>
    <property type="molecule type" value="Genomic_DNA"/>
</dbReference>
<feature type="transmembrane region" description="Helical" evidence="1">
    <location>
        <begin position="22"/>
        <end position="44"/>
    </location>
</feature>
<feature type="domain" description="DUF7740" evidence="2">
    <location>
        <begin position="31"/>
        <end position="93"/>
    </location>
</feature>
<accession>A0AAW8M9M7</accession>
<comment type="caution">
    <text evidence="3">The sequence shown here is derived from an EMBL/GenBank/DDBJ whole genome shotgun (WGS) entry which is preliminary data.</text>
</comment>
<name>A0AAW8M9M7_9PSED</name>
<sequence length="94" mass="10582">MLVPFFAEYACWREKGKCRYTAVRILLGLAMNLTDATLVLLLAARIHGTDEAVRASAKSVVKKLPRSKRDLIYKVIDSRSPLDLVDYLAENLDT</sequence>
<evidence type="ECO:0000313" key="4">
    <source>
        <dbReference type="Proteomes" id="UP001252613"/>
    </source>
</evidence>